<dbReference type="Gene3D" id="3.40.50.1000">
    <property type="entry name" value="HAD superfamily/HAD-like"/>
    <property type="match status" value="1"/>
</dbReference>
<dbReference type="CDD" id="cd02603">
    <property type="entry name" value="HAD_sEH-N_like"/>
    <property type="match status" value="1"/>
</dbReference>
<dbReference type="GO" id="GO:0016787">
    <property type="term" value="F:hydrolase activity"/>
    <property type="evidence" value="ECO:0007669"/>
    <property type="project" value="UniProtKB-KW"/>
</dbReference>
<keyword evidence="2" id="KW-1185">Reference proteome</keyword>
<protein>
    <submittedName>
        <fullName evidence="1">HAD-superfamily hydrolase, subfamily IA, variant 3</fullName>
    </submittedName>
</protein>
<dbReference type="RefSeq" id="WP_044086843.1">
    <property type="nucleotide sequence ID" value="NZ_ATLK01000001.1"/>
</dbReference>
<dbReference type="SUPFAM" id="SSF56784">
    <property type="entry name" value="HAD-like"/>
    <property type="match status" value="1"/>
</dbReference>
<dbReference type="eggNOG" id="COG1011">
    <property type="taxonomic scope" value="Bacteria"/>
</dbReference>
<dbReference type="EMBL" id="ATLK01000001">
    <property type="protein sequence ID" value="KFF30941.1"/>
    <property type="molecule type" value="Genomic_DNA"/>
</dbReference>
<dbReference type="NCBIfam" id="TIGR01509">
    <property type="entry name" value="HAD-SF-IA-v3"/>
    <property type="match status" value="1"/>
</dbReference>
<evidence type="ECO:0000313" key="2">
    <source>
        <dbReference type="Proteomes" id="UP000028730"/>
    </source>
</evidence>
<sequence length="213" mass="24085">MTTSSTNSIHNVIFDFGTVLISNEDYRTCLDGHCPPETLEAICSSPDSYGFWSYEDRLDGGALLEEVMDDYRREYGNEMAQAFRHYIEHYDETMKSMTEGMEQLVLDVKAAGCKVWGLTNWSSETYHYVGEKFPQIERMLDGIVVSGFEHMRKPDPAFFDLALDRWGIKADETAFIDDMPNNVAAANALGIHAHLFNGEPQARAFLSEQGVMV</sequence>
<dbReference type="InterPro" id="IPR036412">
    <property type="entry name" value="HAD-like_sf"/>
</dbReference>
<dbReference type="PANTHER" id="PTHR43611:SF3">
    <property type="entry name" value="FLAVIN MONONUCLEOTIDE HYDROLASE 1, CHLOROPLATIC"/>
    <property type="match status" value="1"/>
</dbReference>
<organism evidence="1 2">
    <name type="scientific">Bifidobacterium bombi DSM 19703</name>
    <dbReference type="NCBI Taxonomy" id="1341695"/>
    <lineage>
        <taxon>Bacteria</taxon>
        <taxon>Bacillati</taxon>
        <taxon>Actinomycetota</taxon>
        <taxon>Actinomycetes</taxon>
        <taxon>Bifidobacteriales</taxon>
        <taxon>Bifidobacteriaceae</taxon>
        <taxon>Bifidobacterium</taxon>
    </lineage>
</organism>
<dbReference type="InterPro" id="IPR023214">
    <property type="entry name" value="HAD_sf"/>
</dbReference>
<dbReference type="SFLD" id="SFLDS00003">
    <property type="entry name" value="Haloacid_Dehalogenase"/>
    <property type="match status" value="1"/>
</dbReference>
<dbReference type="SFLD" id="SFLDG01129">
    <property type="entry name" value="C1.5:_HAD__Beta-PGM__Phosphata"/>
    <property type="match status" value="1"/>
</dbReference>
<dbReference type="InterPro" id="IPR006439">
    <property type="entry name" value="HAD-SF_hydro_IA"/>
</dbReference>
<reference evidence="1 2" key="1">
    <citation type="journal article" date="2014" name="Appl. Environ. Microbiol.">
        <title>Genomic encyclopedia of type strains of the genus Bifidobacterium.</title>
        <authorList>
            <person name="Milani C."/>
            <person name="Lugli G.A."/>
            <person name="Duranti S."/>
            <person name="Turroni F."/>
            <person name="Bottacini F."/>
            <person name="Mangifesta M."/>
            <person name="Sanchez B."/>
            <person name="Viappiani A."/>
            <person name="Mancabelli L."/>
            <person name="Taminiau B."/>
            <person name="Delcenserie V."/>
            <person name="Barrangou R."/>
            <person name="Margolles A."/>
            <person name="van Sinderen D."/>
            <person name="Ventura M."/>
        </authorList>
    </citation>
    <scope>NUCLEOTIDE SEQUENCE [LARGE SCALE GENOMIC DNA]</scope>
    <source>
        <strain evidence="1 2">DSM 19703</strain>
    </source>
</reference>
<comment type="caution">
    <text evidence="1">The sequence shown here is derived from an EMBL/GenBank/DDBJ whole genome shotgun (WGS) entry which is preliminary data.</text>
</comment>
<dbReference type="STRING" id="1341695.BBOMB_0265"/>
<dbReference type="AlphaFoldDB" id="A0A080N2C6"/>
<dbReference type="Proteomes" id="UP000028730">
    <property type="component" value="Unassembled WGS sequence"/>
</dbReference>
<gene>
    <name evidence="1" type="ORF">BBOMB_0265</name>
</gene>
<accession>A0A080N2C6</accession>
<name>A0A080N2C6_9BIFI</name>
<proteinExistence type="predicted"/>
<evidence type="ECO:0000313" key="1">
    <source>
        <dbReference type="EMBL" id="KFF30941.1"/>
    </source>
</evidence>
<dbReference type="OrthoDB" id="9797415at2"/>
<keyword evidence="1" id="KW-0378">Hydrolase</keyword>
<dbReference type="PANTHER" id="PTHR43611">
    <property type="entry name" value="ALPHA-D-GLUCOSE 1-PHOSPHATE PHOSPHATASE"/>
    <property type="match status" value="1"/>
</dbReference>
<dbReference type="Pfam" id="PF00702">
    <property type="entry name" value="Hydrolase"/>
    <property type="match status" value="1"/>
</dbReference>